<proteinExistence type="predicted"/>
<accession>A0A0C9TCN5</accession>
<dbReference type="OrthoDB" id="3245306at2759"/>
<dbReference type="EMBL" id="KN819353">
    <property type="protein sequence ID" value="KIJ13350.1"/>
    <property type="molecule type" value="Genomic_DNA"/>
</dbReference>
<gene>
    <name evidence="2" type="ORF">PAXINDRAFT_13916</name>
</gene>
<feature type="compositionally biased region" description="Low complexity" evidence="1">
    <location>
        <begin position="154"/>
        <end position="180"/>
    </location>
</feature>
<evidence type="ECO:0000256" key="1">
    <source>
        <dbReference type="SAM" id="MobiDB-lite"/>
    </source>
</evidence>
<dbReference type="HOGENOM" id="CLU_560320_0_0_1"/>
<dbReference type="AlphaFoldDB" id="A0A0C9TCN5"/>
<sequence>MSPLHRRKNGLSARASEGGNTALIYSVQYPGLAQPLWFSDISPASGFWHHVCSGGLTREGSISLNKIDTAPVAAAASTTPSPVPESPARGAAALAAELAAAAPKGPSPLANVTTAETASEQSPTPQPTTSADEQPAHTVPAVVVNEAESPKPSPRASAPPSSPRSAPGSVARSVAPSVSRCATPSAPDLKATLTLMFGWITACGGTTSSDGSSGVAPERAVTDKPSTSYMRQRGSFQVIIIRPQSRIASRKPSEVLQARYTELAGTTNTWSNSSEMGLGSKTSLAMHDSSFADPKVAAVPEPANTVVSPAEIIHVAESVSAIDFRSPCEDSMFPAGEPQAVPLPAMYEVMATRPLVARGWVEFFLSHGPRYYENRESHAITDIDLRNLARLDEVSVTIETAEVVPEGCEMGIRGVHGGKKGSRRVLNEVPSEENVPSGDDDRLDDEYRYWSFVEIHPAHISRDVVEAARQEAIDALHSSYTDRLLTQ</sequence>
<organism evidence="2 3">
    <name type="scientific">Paxillus involutus ATCC 200175</name>
    <dbReference type="NCBI Taxonomy" id="664439"/>
    <lineage>
        <taxon>Eukaryota</taxon>
        <taxon>Fungi</taxon>
        <taxon>Dikarya</taxon>
        <taxon>Basidiomycota</taxon>
        <taxon>Agaricomycotina</taxon>
        <taxon>Agaricomycetes</taxon>
        <taxon>Agaricomycetidae</taxon>
        <taxon>Boletales</taxon>
        <taxon>Paxilineae</taxon>
        <taxon>Paxillaceae</taxon>
        <taxon>Paxillus</taxon>
    </lineage>
</organism>
<dbReference type="Proteomes" id="UP000053647">
    <property type="component" value="Unassembled WGS sequence"/>
</dbReference>
<keyword evidence="3" id="KW-1185">Reference proteome</keyword>
<evidence type="ECO:0000313" key="2">
    <source>
        <dbReference type="EMBL" id="KIJ13350.1"/>
    </source>
</evidence>
<evidence type="ECO:0000313" key="3">
    <source>
        <dbReference type="Proteomes" id="UP000053647"/>
    </source>
</evidence>
<feature type="region of interest" description="Disordered" evidence="1">
    <location>
        <begin position="104"/>
        <end position="185"/>
    </location>
</feature>
<feature type="compositionally biased region" description="Polar residues" evidence="1">
    <location>
        <begin position="110"/>
        <end position="132"/>
    </location>
</feature>
<feature type="region of interest" description="Disordered" evidence="1">
    <location>
        <begin position="417"/>
        <end position="440"/>
    </location>
</feature>
<name>A0A0C9TCN5_PAXIN</name>
<reference evidence="2 3" key="1">
    <citation type="submission" date="2014-06" db="EMBL/GenBank/DDBJ databases">
        <authorList>
            <consortium name="DOE Joint Genome Institute"/>
            <person name="Kuo A."/>
            <person name="Kohler A."/>
            <person name="Nagy L.G."/>
            <person name="Floudas D."/>
            <person name="Copeland A."/>
            <person name="Barry K.W."/>
            <person name="Cichocki N."/>
            <person name="Veneault-Fourrey C."/>
            <person name="LaButti K."/>
            <person name="Lindquist E.A."/>
            <person name="Lipzen A."/>
            <person name="Lundell T."/>
            <person name="Morin E."/>
            <person name="Murat C."/>
            <person name="Sun H."/>
            <person name="Tunlid A."/>
            <person name="Henrissat B."/>
            <person name="Grigoriev I.V."/>
            <person name="Hibbett D.S."/>
            <person name="Martin F."/>
            <person name="Nordberg H.P."/>
            <person name="Cantor M.N."/>
            <person name="Hua S.X."/>
        </authorList>
    </citation>
    <scope>NUCLEOTIDE SEQUENCE [LARGE SCALE GENOMIC DNA]</scope>
    <source>
        <strain evidence="2 3">ATCC 200175</strain>
    </source>
</reference>
<protein>
    <submittedName>
        <fullName evidence="2">Uncharacterized protein</fullName>
    </submittedName>
</protein>
<reference evidence="3" key="2">
    <citation type="submission" date="2015-01" db="EMBL/GenBank/DDBJ databases">
        <title>Evolutionary Origins and Diversification of the Mycorrhizal Mutualists.</title>
        <authorList>
            <consortium name="DOE Joint Genome Institute"/>
            <consortium name="Mycorrhizal Genomics Consortium"/>
            <person name="Kohler A."/>
            <person name="Kuo A."/>
            <person name="Nagy L.G."/>
            <person name="Floudas D."/>
            <person name="Copeland A."/>
            <person name="Barry K.W."/>
            <person name="Cichocki N."/>
            <person name="Veneault-Fourrey C."/>
            <person name="LaButti K."/>
            <person name="Lindquist E.A."/>
            <person name="Lipzen A."/>
            <person name="Lundell T."/>
            <person name="Morin E."/>
            <person name="Murat C."/>
            <person name="Riley R."/>
            <person name="Ohm R."/>
            <person name="Sun H."/>
            <person name="Tunlid A."/>
            <person name="Henrissat B."/>
            <person name="Grigoriev I.V."/>
            <person name="Hibbett D.S."/>
            <person name="Martin F."/>
        </authorList>
    </citation>
    <scope>NUCLEOTIDE SEQUENCE [LARGE SCALE GENOMIC DNA]</scope>
    <source>
        <strain evidence="3">ATCC 200175</strain>
    </source>
</reference>
<feature type="region of interest" description="Disordered" evidence="1">
    <location>
        <begin position="206"/>
        <end position="228"/>
    </location>
</feature>